<reference evidence="2" key="1">
    <citation type="submission" date="2023-04" db="EMBL/GenBank/DDBJ databases">
        <title>Black Yeasts Isolated from many extreme environments.</title>
        <authorList>
            <person name="Coleine C."/>
            <person name="Stajich J.E."/>
            <person name="Selbmann L."/>
        </authorList>
    </citation>
    <scope>NUCLEOTIDE SEQUENCE</scope>
    <source>
        <strain evidence="2">CCFEE 5312</strain>
    </source>
</reference>
<dbReference type="AlphaFoldDB" id="A0AAJ0GDT4"/>
<feature type="compositionally biased region" description="Acidic residues" evidence="1">
    <location>
        <begin position="372"/>
        <end position="383"/>
    </location>
</feature>
<evidence type="ECO:0000313" key="2">
    <source>
        <dbReference type="EMBL" id="KAK3054117.1"/>
    </source>
</evidence>
<organism evidence="2 3">
    <name type="scientific">Extremus antarcticus</name>
    <dbReference type="NCBI Taxonomy" id="702011"/>
    <lineage>
        <taxon>Eukaryota</taxon>
        <taxon>Fungi</taxon>
        <taxon>Dikarya</taxon>
        <taxon>Ascomycota</taxon>
        <taxon>Pezizomycotina</taxon>
        <taxon>Dothideomycetes</taxon>
        <taxon>Dothideomycetidae</taxon>
        <taxon>Mycosphaerellales</taxon>
        <taxon>Extremaceae</taxon>
        <taxon>Extremus</taxon>
    </lineage>
</organism>
<dbReference type="EMBL" id="JAWDJX010000013">
    <property type="protein sequence ID" value="KAK3054117.1"/>
    <property type="molecule type" value="Genomic_DNA"/>
</dbReference>
<accession>A0AAJ0GDT4</accession>
<evidence type="ECO:0000256" key="1">
    <source>
        <dbReference type="SAM" id="MobiDB-lite"/>
    </source>
</evidence>
<protein>
    <submittedName>
        <fullName evidence="2">Uncharacterized protein</fullName>
    </submittedName>
</protein>
<name>A0AAJ0GDT4_9PEZI</name>
<keyword evidence="3" id="KW-1185">Reference proteome</keyword>
<comment type="caution">
    <text evidence="2">The sequence shown here is derived from an EMBL/GenBank/DDBJ whole genome shotgun (WGS) entry which is preliminary data.</text>
</comment>
<feature type="region of interest" description="Disordered" evidence="1">
    <location>
        <begin position="365"/>
        <end position="385"/>
    </location>
</feature>
<gene>
    <name evidence="2" type="ORF">LTR09_004895</name>
</gene>
<proteinExistence type="predicted"/>
<dbReference type="Proteomes" id="UP001271007">
    <property type="component" value="Unassembled WGS sequence"/>
</dbReference>
<sequence length="555" mass="61827">MSCRRKTFQSATSPLDAEKSLSAAQKVFGITELVEIIVDAMGSTKCAAHPPPLEAQPRQSLSSEPLGLPNSPHLGAHEDATPSSRRAFTPAECKRALRGVNIMFAELVDKNMTELVISDRDKSRSAKASWHTPWLRADEMCRQLVGLMKLESSTRPFGARLQGFESCHVYFGTKVRRPLPASLLQNFATLLGSMKSLRRLHLVLPTQFESQIHDVIRKSTFLPIDALVYRSGSKPVIPAVPGLRELHLQLGDESDPFRCLDGSGLISIAATADLKGVVRLTIDDVAWEMNTLAAIRDTLPKLQDLSMRCTSEWATFLPYVELNGRYISEPGFGIFKESHSGKHNICSTWVPPIVPEYHHIRTNSTTSGSVAEIEDDPADDDSSMDTISEASNRATWNAGLTYAGEMLGRYTHVKRLVLGTTVVTIEPTPAVPLKIWYPLSPFWPVASSANMATSGHTTSVSVLIERGVLTSDRDGESDLLRNHEVRDAAVQRACEERKKEWYKTYHNVRGETEYREKYSLAPSDEAFKEGFDWAGWKYSDSERKAKRGRVRRQDV</sequence>
<evidence type="ECO:0000313" key="3">
    <source>
        <dbReference type="Proteomes" id="UP001271007"/>
    </source>
</evidence>
<feature type="region of interest" description="Disordered" evidence="1">
    <location>
        <begin position="48"/>
        <end position="87"/>
    </location>
</feature>